<evidence type="ECO:0000313" key="2">
    <source>
        <dbReference type="EMBL" id="CAD2183612.1"/>
    </source>
</evidence>
<gene>
    <name evidence="2" type="ORF">MENT_LOCUS35920</name>
</gene>
<dbReference type="AlphaFoldDB" id="A0A6V7W976"/>
<dbReference type="Proteomes" id="UP000580250">
    <property type="component" value="Unassembled WGS sequence"/>
</dbReference>
<evidence type="ECO:0000256" key="1">
    <source>
        <dbReference type="SAM" id="SignalP"/>
    </source>
</evidence>
<reference evidence="2 3" key="1">
    <citation type="submission" date="2020-08" db="EMBL/GenBank/DDBJ databases">
        <authorList>
            <person name="Koutsovoulos G."/>
            <person name="Danchin GJ E."/>
        </authorList>
    </citation>
    <scope>NUCLEOTIDE SEQUENCE [LARGE SCALE GENOMIC DNA]</scope>
</reference>
<organism evidence="2 3">
    <name type="scientific">Meloidogyne enterolobii</name>
    <name type="common">Root-knot nematode worm</name>
    <name type="synonym">Meloidogyne mayaguensis</name>
    <dbReference type="NCBI Taxonomy" id="390850"/>
    <lineage>
        <taxon>Eukaryota</taxon>
        <taxon>Metazoa</taxon>
        <taxon>Ecdysozoa</taxon>
        <taxon>Nematoda</taxon>
        <taxon>Chromadorea</taxon>
        <taxon>Rhabditida</taxon>
        <taxon>Tylenchina</taxon>
        <taxon>Tylenchomorpha</taxon>
        <taxon>Tylenchoidea</taxon>
        <taxon>Meloidogynidae</taxon>
        <taxon>Meloidogyninae</taxon>
        <taxon>Meloidogyne</taxon>
    </lineage>
</organism>
<dbReference type="EMBL" id="CAJEWN010000474">
    <property type="protein sequence ID" value="CAD2183612.1"/>
    <property type="molecule type" value="Genomic_DNA"/>
</dbReference>
<comment type="caution">
    <text evidence="2">The sequence shown here is derived from an EMBL/GenBank/DDBJ whole genome shotgun (WGS) entry which is preliminary data.</text>
</comment>
<name>A0A6V7W976_MELEN</name>
<feature type="chain" id="PRO_5027678836" evidence="1">
    <location>
        <begin position="28"/>
        <end position="54"/>
    </location>
</feature>
<keyword evidence="1" id="KW-0732">Signal</keyword>
<protein>
    <submittedName>
        <fullName evidence="2">Uncharacterized protein</fullName>
    </submittedName>
</protein>
<proteinExistence type="predicted"/>
<accession>A0A6V7W976</accession>
<sequence length="54" mass="6021">MLVVPAGVVRPALGLMCLELFGQLCFGGCWYLECVEEATTDQWRTSSKNPDEQQ</sequence>
<feature type="signal peptide" evidence="1">
    <location>
        <begin position="1"/>
        <end position="27"/>
    </location>
</feature>
<evidence type="ECO:0000313" key="3">
    <source>
        <dbReference type="Proteomes" id="UP000580250"/>
    </source>
</evidence>